<comment type="subcellular location">
    <subcellularLocation>
        <location evidence="1">Cell membrane</location>
        <topology evidence="1">Multi-pass membrane protein</topology>
    </subcellularLocation>
</comment>
<dbReference type="NCBIfam" id="TIGR02454">
    <property type="entry name" value="ECF_T_CbiQ"/>
    <property type="match status" value="1"/>
</dbReference>
<dbReference type="InterPro" id="IPR003339">
    <property type="entry name" value="ABC/ECF_trnsptr_transmembrane"/>
</dbReference>
<feature type="transmembrane region" description="Helical" evidence="6">
    <location>
        <begin position="49"/>
        <end position="69"/>
    </location>
</feature>
<name>A0A2T1A599_9ACTN</name>
<gene>
    <name evidence="7" type="ORF">CLV47_102206</name>
</gene>
<dbReference type="Pfam" id="PF02361">
    <property type="entry name" value="CbiQ"/>
    <property type="match status" value="1"/>
</dbReference>
<dbReference type="PANTHER" id="PTHR34857">
    <property type="entry name" value="SLL0384 PROTEIN"/>
    <property type="match status" value="1"/>
</dbReference>
<feature type="transmembrane region" description="Helical" evidence="6">
    <location>
        <begin position="76"/>
        <end position="94"/>
    </location>
</feature>
<proteinExistence type="predicted"/>
<reference evidence="7 8" key="1">
    <citation type="submission" date="2018-03" db="EMBL/GenBank/DDBJ databases">
        <title>Genomic Encyclopedia of Archaeal and Bacterial Type Strains, Phase II (KMG-II): from individual species to whole genera.</title>
        <authorList>
            <person name="Goeker M."/>
        </authorList>
    </citation>
    <scope>NUCLEOTIDE SEQUENCE [LARGE SCALE GENOMIC DNA]</scope>
    <source>
        <strain evidence="7 8">DSM 100065</strain>
    </source>
</reference>
<dbReference type="GO" id="GO:0043190">
    <property type="term" value="C:ATP-binding cassette (ABC) transporter complex"/>
    <property type="evidence" value="ECO:0007669"/>
    <property type="project" value="InterPro"/>
</dbReference>
<dbReference type="InterPro" id="IPR051611">
    <property type="entry name" value="ECF_transporter_component"/>
</dbReference>
<organism evidence="7 8">
    <name type="scientific">Antricoccus suffuscus</name>
    <dbReference type="NCBI Taxonomy" id="1629062"/>
    <lineage>
        <taxon>Bacteria</taxon>
        <taxon>Bacillati</taxon>
        <taxon>Actinomycetota</taxon>
        <taxon>Actinomycetes</taxon>
        <taxon>Geodermatophilales</taxon>
        <taxon>Antricoccaceae</taxon>
        <taxon>Antricoccus</taxon>
    </lineage>
</organism>
<evidence type="ECO:0000256" key="6">
    <source>
        <dbReference type="SAM" id="Phobius"/>
    </source>
</evidence>
<feature type="transmembrane region" description="Helical" evidence="6">
    <location>
        <begin position="26"/>
        <end position="43"/>
    </location>
</feature>
<dbReference type="AlphaFoldDB" id="A0A2T1A599"/>
<dbReference type="EMBL" id="PVUE01000002">
    <property type="protein sequence ID" value="PRZ43518.1"/>
    <property type="molecule type" value="Genomic_DNA"/>
</dbReference>
<dbReference type="PANTHER" id="PTHR34857:SF2">
    <property type="entry name" value="SLL0384 PROTEIN"/>
    <property type="match status" value="1"/>
</dbReference>
<evidence type="ECO:0000313" key="7">
    <source>
        <dbReference type="EMBL" id="PRZ43518.1"/>
    </source>
</evidence>
<evidence type="ECO:0000256" key="4">
    <source>
        <dbReference type="ARBA" id="ARBA00022989"/>
    </source>
</evidence>
<comment type="caution">
    <text evidence="7">The sequence shown here is derived from an EMBL/GenBank/DDBJ whole genome shotgun (WGS) entry which is preliminary data.</text>
</comment>
<evidence type="ECO:0000256" key="1">
    <source>
        <dbReference type="ARBA" id="ARBA00004651"/>
    </source>
</evidence>
<dbReference type="CDD" id="cd16914">
    <property type="entry name" value="EcfT"/>
    <property type="match status" value="1"/>
</dbReference>
<evidence type="ECO:0000256" key="3">
    <source>
        <dbReference type="ARBA" id="ARBA00022692"/>
    </source>
</evidence>
<accession>A0A2T1A599</accession>
<protein>
    <submittedName>
        <fullName evidence="7">Cobalt/nickel transport system permease protein</fullName>
    </submittedName>
</protein>
<keyword evidence="5 6" id="KW-0472">Membrane</keyword>
<keyword evidence="3 6" id="KW-0812">Transmembrane</keyword>
<dbReference type="RefSeq" id="WP_106347680.1">
    <property type="nucleotide sequence ID" value="NZ_PVUE01000002.1"/>
</dbReference>
<evidence type="ECO:0000256" key="2">
    <source>
        <dbReference type="ARBA" id="ARBA00022475"/>
    </source>
</evidence>
<sequence>MASGHAHAGFLEHHSRLHQLAAHRKIVATVLFVFAVVCTPRAIWWPYPIYVLILALVGVLGSIPFWFVVRRMVIEVPFVIFAFLLPVFAGGPRVDVLGMSLSESGLVAGAAILLKGSIGVIAAIELAATTRPTELVTGLQRLRLPSIIVEIMSFMLRYASVITDDVRRMRIAREARCFAPRHLGHARAVAASAGTLFVRTYERGERVHLAMLARGYAGSLPTFAGDEPAHTRRRQWAAALAMPAAAIVTVAVCWMTT</sequence>
<keyword evidence="8" id="KW-1185">Reference proteome</keyword>
<dbReference type="OrthoDB" id="4533at2"/>
<dbReference type="InterPro" id="IPR012809">
    <property type="entry name" value="ECF_CbiQ"/>
</dbReference>
<feature type="transmembrane region" description="Helical" evidence="6">
    <location>
        <begin position="236"/>
        <end position="255"/>
    </location>
</feature>
<feature type="transmembrane region" description="Helical" evidence="6">
    <location>
        <begin position="106"/>
        <end position="130"/>
    </location>
</feature>
<dbReference type="Proteomes" id="UP000237752">
    <property type="component" value="Unassembled WGS sequence"/>
</dbReference>
<dbReference type="GO" id="GO:0006824">
    <property type="term" value="P:cobalt ion transport"/>
    <property type="evidence" value="ECO:0007669"/>
    <property type="project" value="InterPro"/>
</dbReference>
<evidence type="ECO:0000313" key="8">
    <source>
        <dbReference type="Proteomes" id="UP000237752"/>
    </source>
</evidence>
<keyword evidence="2" id="KW-1003">Cell membrane</keyword>
<evidence type="ECO:0000256" key="5">
    <source>
        <dbReference type="ARBA" id="ARBA00023136"/>
    </source>
</evidence>
<keyword evidence="4 6" id="KW-1133">Transmembrane helix</keyword>